<dbReference type="EMBL" id="BAABFB010000052">
    <property type="protein sequence ID" value="GAA4483353.1"/>
    <property type="molecule type" value="Genomic_DNA"/>
</dbReference>
<gene>
    <name evidence="1" type="ORF">GCM10023094_34800</name>
</gene>
<evidence type="ECO:0000313" key="2">
    <source>
        <dbReference type="Proteomes" id="UP001501183"/>
    </source>
</evidence>
<accession>A0ABP8P7P6</accession>
<evidence type="ECO:0000313" key="1">
    <source>
        <dbReference type="EMBL" id="GAA4483353.1"/>
    </source>
</evidence>
<sequence length="183" mass="19989">MTRALSLNTSNPLDQEHIMSTIHIHETTTATVEQFVAALTDFGPDRSTVFGNSDDEYLEVHEQGRDHADVTEGSGGVWERLSYDWSDPNHIVLTTTDSNVWGGRSGHTYTLTRRPDGMTDIDAVVVREGKNLKGRLLGLVLGTVGRGVLPKAFDKSIAAIESRNAQGETAGLAVTPRDTRDEK</sequence>
<name>A0ABP8P7P6_9NOCA</name>
<keyword evidence="2" id="KW-1185">Reference proteome</keyword>
<organism evidence="1 2">
    <name type="scientific">Rhodococcus olei</name>
    <dbReference type="NCBI Taxonomy" id="2161675"/>
    <lineage>
        <taxon>Bacteria</taxon>
        <taxon>Bacillati</taxon>
        <taxon>Actinomycetota</taxon>
        <taxon>Actinomycetes</taxon>
        <taxon>Mycobacteriales</taxon>
        <taxon>Nocardiaceae</taxon>
        <taxon>Rhodococcus</taxon>
    </lineage>
</organism>
<dbReference type="Proteomes" id="UP001501183">
    <property type="component" value="Unassembled WGS sequence"/>
</dbReference>
<protein>
    <recommendedName>
        <fullName evidence="3">Polyketide cyclase/dehydrase/lipid transport protein</fullName>
    </recommendedName>
</protein>
<reference evidence="2" key="1">
    <citation type="journal article" date="2019" name="Int. J. Syst. Evol. Microbiol.">
        <title>The Global Catalogue of Microorganisms (GCM) 10K type strain sequencing project: providing services to taxonomists for standard genome sequencing and annotation.</title>
        <authorList>
            <consortium name="The Broad Institute Genomics Platform"/>
            <consortium name="The Broad Institute Genome Sequencing Center for Infectious Disease"/>
            <person name="Wu L."/>
            <person name="Ma J."/>
        </authorList>
    </citation>
    <scope>NUCLEOTIDE SEQUENCE [LARGE SCALE GENOMIC DNA]</scope>
    <source>
        <strain evidence="2">JCM 32206</strain>
    </source>
</reference>
<evidence type="ECO:0008006" key="3">
    <source>
        <dbReference type="Google" id="ProtNLM"/>
    </source>
</evidence>
<proteinExistence type="predicted"/>
<dbReference type="SUPFAM" id="SSF55961">
    <property type="entry name" value="Bet v1-like"/>
    <property type="match status" value="1"/>
</dbReference>
<comment type="caution">
    <text evidence="1">The sequence shown here is derived from an EMBL/GenBank/DDBJ whole genome shotgun (WGS) entry which is preliminary data.</text>
</comment>